<name>A0A327QYU3_9BACT</name>
<organism evidence="3 4">
    <name type="scientific">Chitinophaga skermanii</name>
    <dbReference type="NCBI Taxonomy" id="331697"/>
    <lineage>
        <taxon>Bacteria</taxon>
        <taxon>Pseudomonadati</taxon>
        <taxon>Bacteroidota</taxon>
        <taxon>Chitinophagia</taxon>
        <taxon>Chitinophagales</taxon>
        <taxon>Chitinophagaceae</taxon>
        <taxon>Chitinophaga</taxon>
    </lineage>
</organism>
<dbReference type="InterPro" id="IPR006311">
    <property type="entry name" value="TAT_signal"/>
</dbReference>
<feature type="domain" description="Xylose isomerase-like TIM barrel" evidence="2">
    <location>
        <begin position="55"/>
        <end position="305"/>
    </location>
</feature>
<dbReference type="PANTHER" id="PTHR12110:SF41">
    <property type="entry name" value="INOSOSE DEHYDRATASE"/>
    <property type="match status" value="1"/>
</dbReference>
<dbReference type="OrthoDB" id="9798407at2"/>
<proteinExistence type="predicted"/>
<keyword evidence="4" id="KW-1185">Reference proteome</keyword>
<dbReference type="Proteomes" id="UP000249547">
    <property type="component" value="Unassembled WGS sequence"/>
</dbReference>
<dbReference type="AlphaFoldDB" id="A0A327QYU3"/>
<dbReference type="InterPro" id="IPR050312">
    <property type="entry name" value="IolE/XylAMocC-like"/>
</dbReference>
<comment type="caution">
    <text evidence="3">The sequence shown here is derived from an EMBL/GenBank/DDBJ whole genome shotgun (WGS) entry which is preliminary data.</text>
</comment>
<dbReference type="PANTHER" id="PTHR12110">
    <property type="entry name" value="HYDROXYPYRUVATE ISOMERASE"/>
    <property type="match status" value="1"/>
</dbReference>
<dbReference type="PROSITE" id="PS51318">
    <property type="entry name" value="TAT"/>
    <property type="match status" value="1"/>
</dbReference>
<protein>
    <submittedName>
        <fullName evidence="3">Sugar phosphate isomerase/epimerase</fullName>
    </submittedName>
</protein>
<accession>A0A327QYU3</accession>
<feature type="signal peptide" evidence="1">
    <location>
        <begin position="1"/>
        <end position="30"/>
    </location>
</feature>
<dbReference type="Gene3D" id="3.20.20.150">
    <property type="entry name" value="Divalent-metal-dependent TIM barrel enzymes"/>
    <property type="match status" value="1"/>
</dbReference>
<feature type="chain" id="PRO_5016404184" evidence="1">
    <location>
        <begin position="31"/>
        <end position="309"/>
    </location>
</feature>
<dbReference type="InterPro" id="IPR036237">
    <property type="entry name" value="Xyl_isomerase-like_sf"/>
</dbReference>
<dbReference type="EMBL" id="QLLL01000002">
    <property type="protein sequence ID" value="RAJ08792.1"/>
    <property type="molecule type" value="Genomic_DNA"/>
</dbReference>
<evidence type="ECO:0000256" key="1">
    <source>
        <dbReference type="SAM" id="SignalP"/>
    </source>
</evidence>
<dbReference type="InterPro" id="IPR013022">
    <property type="entry name" value="Xyl_isomerase-like_TIM-brl"/>
</dbReference>
<dbReference type="RefSeq" id="WP_111596898.1">
    <property type="nucleotide sequence ID" value="NZ_QLLL01000002.1"/>
</dbReference>
<keyword evidence="1" id="KW-0732">Signal</keyword>
<dbReference type="Pfam" id="PF01261">
    <property type="entry name" value="AP_endonuc_2"/>
    <property type="match status" value="1"/>
</dbReference>
<evidence type="ECO:0000313" key="3">
    <source>
        <dbReference type="EMBL" id="RAJ08792.1"/>
    </source>
</evidence>
<evidence type="ECO:0000313" key="4">
    <source>
        <dbReference type="Proteomes" id="UP000249547"/>
    </source>
</evidence>
<evidence type="ECO:0000259" key="2">
    <source>
        <dbReference type="Pfam" id="PF01261"/>
    </source>
</evidence>
<sequence length="309" mass="34763">MQISRRNFLLSGSLALAGTALMPRSLSAMAKAKDVLSIQLYSVRADMKQDPLGTLKKVAEMGYKNVEHANYINRKFYGWTAQEFKKVLADLGLSMPSGHTVMGKQHWDADKKDFTDAWKYTVEDAAVLGQKFVISPWLDESLRQNIDDFLRYMEVFNKSGELCKKSGMKFGYHNHDFEFSQQLNGQKVFDLILQNTDPTLVAQQLDIGNMYHAGGIALDIIKKYPNRFELMHVKDEIKTAGKGEMGGHGGGYESTVLGKGIIPIKEIIEIGKKSGGTKYFVIEQESYQGISPLDCIQQDYAVMKKYGFK</sequence>
<dbReference type="SUPFAM" id="SSF51658">
    <property type="entry name" value="Xylose isomerase-like"/>
    <property type="match status" value="1"/>
</dbReference>
<gene>
    <name evidence="3" type="ORF">LX64_01446</name>
</gene>
<keyword evidence="3" id="KW-0413">Isomerase</keyword>
<reference evidence="3 4" key="1">
    <citation type="submission" date="2018-06" db="EMBL/GenBank/DDBJ databases">
        <title>Genomic Encyclopedia of Archaeal and Bacterial Type Strains, Phase II (KMG-II): from individual species to whole genera.</title>
        <authorList>
            <person name="Goeker M."/>
        </authorList>
    </citation>
    <scope>NUCLEOTIDE SEQUENCE [LARGE SCALE GENOMIC DNA]</scope>
    <source>
        <strain evidence="3 4">DSM 23857</strain>
    </source>
</reference>
<dbReference type="GO" id="GO:0016853">
    <property type="term" value="F:isomerase activity"/>
    <property type="evidence" value="ECO:0007669"/>
    <property type="project" value="UniProtKB-KW"/>
</dbReference>